<evidence type="ECO:0008006" key="3">
    <source>
        <dbReference type="Google" id="ProtNLM"/>
    </source>
</evidence>
<dbReference type="InterPro" id="IPR037208">
    <property type="entry name" value="Spo0E-like_sf"/>
</dbReference>
<sequence>MKVIEPDPSRLAARINKKKQEMIALGLKYGLTDRRTVKCSQQLDTLLNLHHSLRPLYLTSFIFFYFLA</sequence>
<dbReference type="InterPro" id="IPR018540">
    <property type="entry name" value="Spo0E-like"/>
</dbReference>
<proteinExistence type="predicted"/>
<dbReference type="PANTHER" id="PTHR41263">
    <property type="entry name" value="ASPARTYL-PHOSPHATE PHOSPHATASE YISI"/>
    <property type="match status" value="1"/>
</dbReference>
<dbReference type="GO" id="GO:0043937">
    <property type="term" value="P:regulation of sporulation"/>
    <property type="evidence" value="ECO:0007669"/>
    <property type="project" value="InterPro"/>
</dbReference>
<dbReference type="RefSeq" id="WP_050351640.1">
    <property type="nucleotide sequence ID" value="NZ_BOSN01000006.1"/>
</dbReference>
<dbReference type="GO" id="GO:0046983">
    <property type="term" value="F:protein dimerization activity"/>
    <property type="evidence" value="ECO:0007669"/>
    <property type="project" value="InterPro"/>
</dbReference>
<organism evidence="1 2">
    <name type="scientific">Virgibacillus pantothenticus</name>
    <dbReference type="NCBI Taxonomy" id="1473"/>
    <lineage>
        <taxon>Bacteria</taxon>
        <taxon>Bacillati</taxon>
        <taxon>Bacillota</taxon>
        <taxon>Bacilli</taxon>
        <taxon>Bacillales</taxon>
        <taxon>Bacillaceae</taxon>
        <taxon>Virgibacillus</taxon>
    </lineage>
</organism>
<dbReference type="EMBL" id="LGTO01000007">
    <property type="protein sequence ID" value="KNE19133.1"/>
    <property type="molecule type" value="Genomic_DNA"/>
</dbReference>
<dbReference type="PANTHER" id="PTHR41263:SF1">
    <property type="entry name" value="ASPARTYL-PHOSPHATE PHOSPHATASE YISI"/>
    <property type="match status" value="1"/>
</dbReference>
<dbReference type="GeneID" id="66872167"/>
<dbReference type="OrthoDB" id="2973153at2"/>
<comment type="caution">
    <text evidence="1">The sequence shown here is derived from an EMBL/GenBank/DDBJ whole genome shotgun (WGS) entry which is preliminary data.</text>
</comment>
<accession>A0A0L0QLJ9</accession>
<dbReference type="SUPFAM" id="SSF140500">
    <property type="entry name" value="BAS1536-like"/>
    <property type="match status" value="1"/>
</dbReference>
<dbReference type="InterPro" id="IPR036638">
    <property type="entry name" value="HLH_DNA-bd_sf"/>
</dbReference>
<evidence type="ECO:0000313" key="1">
    <source>
        <dbReference type="EMBL" id="KNE19133.1"/>
    </source>
</evidence>
<dbReference type="InterPro" id="IPR053028">
    <property type="entry name" value="Spo0E-like_phosphatase"/>
</dbReference>
<name>A0A0L0QLJ9_VIRPA</name>
<keyword evidence="2" id="KW-1185">Reference proteome</keyword>
<dbReference type="AlphaFoldDB" id="A0A0L0QLJ9"/>
<protein>
    <recommendedName>
        <fullName evidence="3">Aspartyl-phosphate phosphatase Spo0E family protein</fullName>
    </recommendedName>
</protein>
<dbReference type="Pfam" id="PF09388">
    <property type="entry name" value="SpoOE-like"/>
    <property type="match status" value="1"/>
</dbReference>
<dbReference type="Gene3D" id="4.10.280.10">
    <property type="entry name" value="Helix-loop-helix DNA-binding domain"/>
    <property type="match status" value="1"/>
</dbReference>
<gene>
    <name evidence="1" type="ORF">AFK71_11330</name>
</gene>
<dbReference type="Proteomes" id="UP000036780">
    <property type="component" value="Unassembled WGS sequence"/>
</dbReference>
<reference evidence="2" key="1">
    <citation type="submission" date="2015-07" db="EMBL/GenBank/DDBJ databases">
        <title>Fjat-10053 dsm26.</title>
        <authorList>
            <person name="Liu B."/>
            <person name="Wang J."/>
            <person name="Zhu Y."/>
            <person name="Liu G."/>
            <person name="Chen Q."/>
            <person name="Chen Z."/>
            <person name="Lan J."/>
            <person name="Che J."/>
            <person name="Ge C."/>
            <person name="Shi H."/>
            <person name="Pan Z."/>
            <person name="Liu X."/>
        </authorList>
    </citation>
    <scope>NUCLEOTIDE SEQUENCE [LARGE SCALE GENOMIC DNA]</scope>
    <source>
        <strain evidence="2">DSM 26</strain>
    </source>
</reference>
<dbReference type="PATRIC" id="fig|1473.5.peg.799"/>
<evidence type="ECO:0000313" key="2">
    <source>
        <dbReference type="Proteomes" id="UP000036780"/>
    </source>
</evidence>